<dbReference type="FunFam" id="1.20.1250.20:FF:000532">
    <property type="entry name" value="SLC (SoLute Carrier) homolog"/>
    <property type="match status" value="1"/>
</dbReference>
<dbReference type="RefSeq" id="XP_026677623.1">
    <property type="nucleotide sequence ID" value="XM_026821822.1"/>
</dbReference>
<dbReference type="GO" id="GO:0016020">
    <property type="term" value="C:membrane"/>
    <property type="evidence" value="ECO:0007669"/>
    <property type="project" value="UniProtKB-SubCell"/>
</dbReference>
<feature type="transmembrane region" description="Helical" evidence="5">
    <location>
        <begin position="133"/>
        <end position="159"/>
    </location>
</feature>
<name>A0A3Q0ISK9_DIACI</name>
<feature type="transmembrane region" description="Helical" evidence="5">
    <location>
        <begin position="196"/>
        <end position="215"/>
    </location>
</feature>
<evidence type="ECO:0000256" key="3">
    <source>
        <dbReference type="ARBA" id="ARBA00022989"/>
    </source>
</evidence>
<keyword evidence="3 5" id="KW-1133">Transmembrane helix</keyword>
<keyword evidence="2 5" id="KW-0812">Transmembrane</keyword>
<dbReference type="GO" id="GO:0006820">
    <property type="term" value="P:monoatomic anion transport"/>
    <property type="evidence" value="ECO:0007669"/>
    <property type="project" value="TreeGrafter"/>
</dbReference>
<feature type="transmembrane region" description="Helical" evidence="5">
    <location>
        <begin position="227"/>
        <end position="251"/>
    </location>
</feature>
<dbReference type="InterPro" id="IPR020846">
    <property type="entry name" value="MFS_dom"/>
</dbReference>
<dbReference type="Pfam" id="PF07690">
    <property type="entry name" value="MFS_1"/>
    <property type="match status" value="1"/>
</dbReference>
<dbReference type="Proteomes" id="UP000079169">
    <property type="component" value="Unplaced"/>
</dbReference>
<accession>A0A3Q0ISK9</accession>
<dbReference type="GO" id="GO:0022857">
    <property type="term" value="F:transmembrane transporter activity"/>
    <property type="evidence" value="ECO:0007669"/>
    <property type="project" value="InterPro"/>
</dbReference>
<feature type="domain" description="Major facilitator superfamily (MFS) profile" evidence="6">
    <location>
        <begin position="1"/>
        <end position="288"/>
    </location>
</feature>
<dbReference type="GeneID" id="108252102"/>
<sequence length="321" mass="35388">MTALVFAGVQLGSVLATFCSGLIMSFTASWANVFYIFGAIAVLWFAFWCILCFNDPKSHPYISEKERKYLLDSIGAAERRKDLKTPWAAILYSLPVWSLIISEVGHDYGLYLISTDLPKYMSEVIGLSVAENGVLSALPFLIMWLVSMSSSALADFFIARDILSRTNVRKVFATLGAVLPGVGALAASYVGCNTSMVAIFFTIGMAFMGFCYASIRVNPIDLSPNFSGTIMALSNGLGCVSGMVAPLTVGFLTQNKTLSEWRVVFWIMFLALVISNVFFVLFGSGEVQYWNESSDEKSVDVEINDRQELERSKKRNELTIS</sequence>
<dbReference type="OMA" id="YIXNHIN"/>
<feature type="transmembrane region" description="Helical" evidence="5">
    <location>
        <begin position="32"/>
        <end position="53"/>
    </location>
</feature>
<dbReference type="PROSITE" id="PS50850">
    <property type="entry name" value="MFS"/>
    <property type="match status" value="1"/>
</dbReference>
<dbReference type="SUPFAM" id="SSF103473">
    <property type="entry name" value="MFS general substrate transporter"/>
    <property type="match status" value="1"/>
</dbReference>
<dbReference type="AlphaFoldDB" id="A0A3Q0ISK9"/>
<dbReference type="KEGG" id="dci:108252102"/>
<evidence type="ECO:0000256" key="2">
    <source>
        <dbReference type="ARBA" id="ARBA00022692"/>
    </source>
</evidence>
<keyword evidence="4 5" id="KW-0472">Membrane</keyword>
<evidence type="ECO:0000256" key="1">
    <source>
        <dbReference type="ARBA" id="ARBA00004141"/>
    </source>
</evidence>
<protein>
    <submittedName>
        <fullName evidence="8">Inorganic phosphate cotransporter</fullName>
    </submittedName>
</protein>
<dbReference type="InterPro" id="IPR036259">
    <property type="entry name" value="MFS_trans_sf"/>
</dbReference>
<dbReference type="PaxDb" id="121845-A0A3Q0ISK9"/>
<dbReference type="InterPro" id="IPR011701">
    <property type="entry name" value="MFS"/>
</dbReference>
<evidence type="ECO:0000259" key="6">
    <source>
        <dbReference type="PROSITE" id="PS50850"/>
    </source>
</evidence>
<comment type="subcellular location">
    <subcellularLocation>
        <location evidence="1">Membrane</location>
        <topology evidence="1">Multi-pass membrane protein</topology>
    </subcellularLocation>
</comment>
<dbReference type="InterPro" id="IPR050382">
    <property type="entry name" value="MFS_Na/Anion_cotransporter"/>
</dbReference>
<proteinExistence type="predicted"/>
<evidence type="ECO:0000256" key="5">
    <source>
        <dbReference type="SAM" id="Phobius"/>
    </source>
</evidence>
<organism evidence="7 8">
    <name type="scientific">Diaphorina citri</name>
    <name type="common">Asian citrus psyllid</name>
    <dbReference type="NCBI Taxonomy" id="121845"/>
    <lineage>
        <taxon>Eukaryota</taxon>
        <taxon>Metazoa</taxon>
        <taxon>Ecdysozoa</taxon>
        <taxon>Arthropoda</taxon>
        <taxon>Hexapoda</taxon>
        <taxon>Insecta</taxon>
        <taxon>Pterygota</taxon>
        <taxon>Neoptera</taxon>
        <taxon>Paraneoptera</taxon>
        <taxon>Hemiptera</taxon>
        <taxon>Sternorrhyncha</taxon>
        <taxon>Psylloidea</taxon>
        <taxon>Psyllidae</taxon>
        <taxon>Diaphorininae</taxon>
        <taxon>Diaphorina</taxon>
    </lineage>
</organism>
<dbReference type="PANTHER" id="PTHR11662">
    <property type="entry name" value="SOLUTE CARRIER FAMILY 17"/>
    <property type="match status" value="1"/>
</dbReference>
<evidence type="ECO:0000313" key="8">
    <source>
        <dbReference type="RefSeq" id="XP_026677623.1"/>
    </source>
</evidence>
<feature type="transmembrane region" description="Helical" evidence="5">
    <location>
        <begin position="263"/>
        <end position="282"/>
    </location>
</feature>
<gene>
    <name evidence="8" type="primary">LOC108252102</name>
</gene>
<feature type="transmembrane region" description="Helical" evidence="5">
    <location>
        <begin position="171"/>
        <end position="190"/>
    </location>
</feature>
<dbReference type="PANTHER" id="PTHR11662:SF415">
    <property type="entry name" value="AT30085P-RELATED"/>
    <property type="match status" value="1"/>
</dbReference>
<dbReference type="STRING" id="121845.A0A3Q0ISK9"/>
<dbReference type="Gene3D" id="1.20.1250.20">
    <property type="entry name" value="MFS general substrate transporter like domains"/>
    <property type="match status" value="2"/>
</dbReference>
<keyword evidence="7" id="KW-1185">Reference proteome</keyword>
<evidence type="ECO:0000313" key="7">
    <source>
        <dbReference type="Proteomes" id="UP000079169"/>
    </source>
</evidence>
<evidence type="ECO:0000256" key="4">
    <source>
        <dbReference type="ARBA" id="ARBA00023136"/>
    </source>
</evidence>
<reference evidence="8" key="1">
    <citation type="submission" date="2025-08" db="UniProtKB">
        <authorList>
            <consortium name="RefSeq"/>
        </authorList>
    </citation>
    <scope>IDENTIFICATION</scope>
</reference>